<dbReference type="EMBL" id="JBHSFV010000004">
    <property type="protein sequence ID" value="MFC4633860.1"/>
    <property type="molecule type" value="Genomic_DNA"/>
</dbReference>
<evidence type="ECO:0000256" key="4">
    <source>
        <dbReference type="ARBA" id="ARBA00022691"/>
    </source>
</evidence>
<evidence type="ECO:0000259" key="6">
    <source>
        <dbReference type="Pfam" id="PF07669"/>
    </source>
</evidence>
<evidence type="ECO:0000256" key="3">
    <source>
        <dbReference type="ARBA" id="ARBA00022679"/>
    </source>
</evidence>
<dbReference type="Proteomes" id="UP001596043">
    <property type="component" value="Unassembled WGS sequence"/>
</dbReference>
<dbReference type="RefSeq" id="WP_379978090.1">
    <property type="nucleotide sequence ID" value="NZ_JBHSFV010000004.1"/>
</dbReference>
<dbReference type="InterPro" id="IPR011639">
    <property type="entry name" value="MethylTrfase_TaqI-like_dom"/>
</dbReference>
<comment type="caution">
    <text evidence="7">The sequence shown here is derived from an EMBL/GenBank/DDBJ whole genome shotgun (WGS) entry which is preliminary data.</text>
</comment>
<dbReference type="InterPro" id="IPR050953">
    <property type="entry name" value="N4_N6_ade-DNA_methylase"/>
</dbReference>
<keyword evidence="8" id="KW-1185">Reference proteome</keyword>
<organism evidence="7 8">
    <name type="scientific">Dokdonia ponticola</name>
    <dbReference type="NCBI Taxonomy" id="2041041"/>
    <lineage>
        <taxon>Bacteria</taxon>
        <taxon>Pseudomonadati</taxon>
        <taxon>Bacteroidota</taxon>
        <taxon>Flavobacteriia</taxon>
        <taxon>Flavobacteriales</taxon>
        <taxon>Flavobacteriaceae</taxon>
        <taxon>Dokdonia</taxon>
    </lineage>
</organism>
<protein>
    <recommendedName>
        <fullName evidence="1">site-specific DNA-methyltransferase (adenine-specific)</fullName>
        <ecNumber evidence="1">2.1.1.72</ecNumber>
    </recommendedName>
</protein>
<evidence type="ECO:0000256" key="1">
    <source>
        <dbReference type="ARBA" id="ARBA00011900"/>
    </source>
</evidence>
<dbReference type="Pfam" id="PF07669">
    <property type="entry name" value="Eco57I"/>
    <property type="match status" value="1"/>
</dbReference>
<accession>A0ABV9HXV8</accession>
<sequence length="982" mass="114280">MEISQKLDKGFQVLGFDKEKNDCLFLCQDINSIDDLELRIHLEKAIRFKADAVFFRKELDRFKPQIYLFDFTNELFNQNNLTDIQKKVWSNGTVPIVCAFYDAEIKILDCTQHIKKDNTPVYLASLGIVAIAHQLYNEQFAIKIKTGAFWEELENKNKFKFNSSAYDILIEWIKEIIRQSSNSKDAFRNRIVKKVIIQSIMIKYLEERKDENSNSPFNKKYVKKYDNAKDFVEVLEKNKLVNLLEDLQRDLNGNLFEWSEEEKEVIKLIDLSSLSEALKAYKKPEEINNHIFELIRFYEFSFIPVELISRIYEEFLAGDDDEDLNQKKKKRKEGIFYTPSHLAQLLVDESMPLKKYNEIDLSTYKILDPACGSGIFLVLAFKRLIQWWRLQNNLDNPNPKALKNLISLIYGVDKEQQATKLTAFSLCLALCDALNPRQIISDLKFIDLTENNVLHSDFFIDELIPPSENGEELLNEYDKQKENFQKINNIKFSLIIGNPPFSRSGSIKNSIKTFWEFNFTQAKIKIPSKQIALKFLLNSISLLEKDGLLCLIQKSANLLYNPTSKAFKKAFFQDYNVRQIFDFTHIYEKGLLWDNGARVATAAIFIQNSNISNQKNILHLIVRPTTQVKNRISFEVDDYDFNYINRQEAIDNPYVWKINLLGGGRLNQIIKKMLDVQNLDKFCTSNIDILKVGEGAGGGKTLSNASFDNLKIDYDVIDSYYLESYNKLKDKDVYEVPNLLLKEDVRLPLAINNKKIPFSNEIVGFSSKDAQLLKKISSYLIENNEILQCFLLSTSGKLFINKDTVITKGDIMNLPFKNDIINSFSDIEKVIIKETVSYYKDFLSRRNNSIVLEKISSKSFKKTLLNFGEQYINVLNLLYSDNEKRFRIDEVIEIYGGAYIASIFKYDDLKEKVKWGETGYINLHSMMTFDISKYLSSKRIIRLYHIKDTIVIIKPNQYRYWLSLSAYRDADKSIIDLSKMGY</sequence>
<dbReference type="PANTHER" id="PTHR33841">
    <property type="entry name" value="DNA METHYLTRANSFERASE YEEA-RELATED"/>
    <property type="match status" value="1"/>
</dbReference>
<proteinExistence type="predicted"/>
<evidence type="ECO:0000256" key="2">
    <source>
        <dbReference type="ARBA" id="ARBA00022603"/>
    </source>
</evidence>
<comment type="catalytic activity">
    <reaction evidence="5">
        <text>a 2'-deoxyadenosine in DNA + S-adenosyl-L-methionine = an N(6)-methyl-2'-deoxyadenosine in DNA + S-adenosyl-L-homocysteine + H(+)</text>
        <dbReference type="Rhea" id="RHEA:15197"/>
        <dbReference type="Rhea" id="RHEA-COMP:12418"/>
        <dbReference type="Rhea" id="RHEA-COMP:12419"/>
        <dbReference type="ChEBI" id="CHEBI:15378"/>
        <dbReference type="ChEBI" id="CHEBI:57856"/>
        <dbReference type="ChEBI" id="CHEBI:59789"/>
        <dbReference type="ChEBI" id="CHEBI:90615"/>
        <dbReference type="ChEBI" id="CHEBI:90616"/>
        <dbReference type="EC" id="2.1.1.72"/>
    </reaction>
</comment>
<feature type="domain" description="Type II methyltransferase M.TaqI-like" evidence="6">
    <location>
        <begin position="409"/>
        <end position="584"/>
    </location>
</feature>
<dbReference type="PROSITE" id="PS00092">
    <property type="entry name" value="N6_MTASE"/>
    <property type="match status" value="1"/>
</dbReference>
<dbReference type="InterPro" id="IPR002052">
    <property type="entry name" value="DNA_methylase_N6_adenine_CS"/>
</dbReference>
<dbReference type="GO" id="GO:0008168">
    <property type="term" value="F:methyltransferase activity"/>
    <property type="evidence" value="ECO:0007669"/>
    <property type="project" value="UniProtKB-KW"/>
</dbReference>
<reference evidence="8" key="1">
    <citation type="journal article" date="2019" name="Int. J. Syst. Evol. Microbiol.">
        <title>The Global Catalogue of Microorganisms (GCM) 10K type strain sequencing project: providing services to taxonomists for standard genome sequencing and annotation.</title>
        <authorList>
            <consortium name="The Broad Institute Genomics Platform"/>
            <consortium name="The Broad Institute Genome Sequencing Center for Infectious Disease"/>
            <person name="Wu L."/>
            <person name="Ma J."/>
        </authorList>
    </citation>
    <scope>NUCLEOTIDE SEQUENCE [LARGE SCALE GENOMIC DNA]</scope>
    <source>
        <strain evidence="8">YJ-61-S</strain>
    </source>
</reference>
<name>A0ABV9HXV8_9FLAO</name>
<gene>
    <name evidence="7" type="ORF">ACFO3O_08070</name>
</gene>
<keyword evidence="3 7" id="KW-0808">Transferase</keyword>
<evidence type="ECO:0000313" key="8">
    <source>
        <dbReference type="Proteomes" id="UP001596043"/>
    </source>
</evidence>
<keyword evidence="2 7" id="KW-0489">Methyltransferase</keyword>
<dbReference type="SUPFAM" id="SSF53335">
    <property type="entry name" value="S-adenosyl-L-methionine-dependent methyltransferases"/>
    <property type="match status" value="1"/>
</dbReference>
<evidence type="ECO:0000313" key="7">
    <source>
        <dbReference type="EMBL" id="MFC4633860.1"/>
    </source>
</evidence>
<evidence type="ECO:0000256" key="5">
    <source>
        <dbReference type="ARBA" id="ARBA00047942"/>
    </source>
</evidence>
<dbReference type="GO" id="GO:0032259">
    <property type="term" value="P:methylation"/>
    <property type="evidence" value="ECO:0007669"/>
    <property type="project" value="UniProtKB-KW"/>
</dbReference>
<dbReference type="EC" id="2.1.1.72" evidence="1"/>
<dbReference type="PANTHER" id="PTHR33841:SF1">
    <property type="entry name" value="DNA METHYLTRANSFERASE A"/>
    <property type="match status" value="1"/>
</dbReference>
<dbReference type="PRINTS" id="PR00507">
    <property type="entry name" value="N12N6MTFRASE"/>
</dbReference>
<keyword evidence="4" id="KW-0949">S-adenosyl-L-methionine</keyword>
<dbReference type="Gene3D" id="3.40.50.150">
    <property type="entry name" value="Vaccinia Virus protein VP39"/>
    <property type="match status" value="1"/>
</dbReference>
<dbReference type="InterPro" id="IPR029063">
    <property type="entry name" value="SAM-dependent_MTases_sf"/>
</dbReference>